<evidence type="ECO:0000256" key="1">
    <source>
        <dbReference type="SAM" id="Phobius"/>
    </source>
</evidence>
<sequence>MKFKVLYKNQNQMKAIKLLSSKTFRQQGLLLVFTGFCFSILLLRAKITHSIFYFFLVWNLFLAFTPFAITTLMTKRVQFLERKALFYPCFICWLLLLPNAPYIITDFIHLGQKLTVPMWFDVLLLISFAITGLLFGITSMKAMHKMLILKFSIRTAEIAMAAICFLSGFGVYLGRVLRYNSWDVLHRPFELIGDIVYSLVDHDSWRTAWGITLGFGTLLYLLYSLSRQASLPAHLQKKGELETGN</sequence>
<keyword evidence="3" id="KW-1185">Reference proteome</keyword>
<reference evidence="2 3" key="1">
    <citation type="submission" date="2018-04" db="EMBL/GenBank/DDBJ databases">
        <title>Genome sequencing of Flavobacterium sp. HYN0059.</title>
        <authorList>
            <person name="Yi H."/>
            <person name="Baek C."/>
        </authorList>
    </citation>
    <scope>NUCLEOTIDE SEQUENCE [LARGE SCALE GENOMIC DNA]</scope>
    <source>
        <strain evidence="2 3">HYN0059</strain>
    </source>
</reference>
<protein>
    <recommendedName>
        <fullName evidence="4">DUF1361 domain-containing protein</fullName>
    </recommendedName>
</protein>
<feature type="transmembrane region" description="Helical" evidence="1">
    <location>
        <begin position="84"/>
        <end position="104"/>
    </location>
</feature>
<keyword evidence="1" id="KW-0812">Transmembrane</keyword>
<feature type="transmembrane region" description="Helical" evidence="1">
    <location>
        <begin position="207"/>
        <end position="225"/>
    </location>
</feature>
<feature type="transmembrane region" description="Helical" evidence="1">
    <location>
        <begin position="28"/>
        <end position="45"/>
    </location>
</feature>
<gene>
    <name evidence="2" type="ORF">HYN59_15700</name>
</gene>
<feature type="transmembrane region" description="Helical" evidence="1">
    <location>
        <begin position="116"/>
        <end position="137"/>
    </location>
</feature>
<dbReference type="InterPro" id="IPR009793">
    <property type="entry name" value="DUF1361"/>
</dbReference>
<evidence type="ECO:0008006" key="4">
    <source>
        <dbReference type="Google" id="ProtNLM"/>
    </source>
</evidence>
<dbReference type="Pfam" id="PF07099">
    <property type="entry name" value="DUF1361"/>
    <property type="match status" value="1"/>
</dbReference>
<keyword evidence="1" id="KW-0472">Membrane</keyword>
<dbReference type="EMBL" id="CP029186">
    <property type="protein sequence ID" value="AWH86463.1"/>
    <property type="molecule type" value="Genomic_DNA"/>
</dbReference>
<name>A0A2S1R184_9FLAO</name>
<keyword evidence="1" id="KW-1133">Transmembrane helix</keyword>
<evidence type="ECO:0000313" key="2">
    <source>
        <dbReference type="EMBL" id="AWH86463.1"/>
    </source>
</evidence>
<feature type="transmembrane region" description="Helical" evidence="1">
    <location>
        <begin position="51"/>
        <end position="72"/>
    </location>
</feature>
<feature type="transmembrane region" description="Helical" evidence="1">
    <location>
        <begin position="158"/>
        <end position="177"/>
    </location>
</feature>
<proteinExistence type="predicted"/>
<dbReference type="Proteomes" id="UP000244929">
    <property type="component" value="Chromosome"/>
</dbReference>
<accession>A0A2S1R184</accession>
<organism evidence="2 3">
    <name type="scientific">Flavobacterium album</name>
    <dbReference type="NCBI Taxonomy" id="2175091"/>
    <lineage>
        <taxon>Bacteria</taxon>
        <taxon>Pseudomonadati</taxon>
        <taxon>Bacteroidota</taxon>
        <taxon>Flavobacteriia</taxon>
        <taxon>Flavobacteriales</taxon>
        <taxon>Flavobacteriaceae</taxon>
        <taxon>Flavobacterium</taxon>
    </lineage>
</organism>
<dbReference type="KEGG" id="falb:HYN59_15700"/>
<dbReference type="AlphaFoldDB" id="A0A2S1R184"/>
<evidence type="ECO:0000313" key="3">
    <source>
        <dbReference type="Proteomes" id="UP000244929"/>
    </source>
</evidence>